<dbReference type="InterPro" id="IPR005135">
    <property type="entry name" value="Endo/exonuclease/phosphatase"/>
</dbReference>
<dbReference type="Gene3D" id="3.60.10.10">
    <property type="entry name" value="Endonuclease/exonuclease/phosphatase"/>
    <property type="match status" value="1"/>
</dbReference>
<dbReference type="GO" id="GO:0004519">
    <property type="term" value="F:endonuclease activity"/>
    <property type="evidence" value="ECO:0007669"/>
    <property type="project" value="UniProtKB-KW"/>
</dbReference>
<dbReference type="PANTHER" id="PTHR15822:SF23">
    <property type="entry name" value="ENDONUCLEASE_EXONUCLEASE_PHOSPHATASE FAMILY PROTEIN"/>
    <property type="match status" value="1"/>
</dbReference>
<feature type="domain" description="Endonuclease/exonuclease/phosphatase" evidence="2">
    <location>
        <begin position="20"/>
        <end position="267"/>
    </location>
</feature>
<dbReference type="Proteomes" id="UP000254400">
    <property type="component" value="Unassembled WGS sequence"/>
</dbReference>
<evidence type="ECO:0000313" key="4">
    <source>
        <dbReference type="Proteomes" id="UP000254400"/>
    </source>
</evidence>
<dbReference type="PANTHER" id="PTHR15822">
    <property type="entry name" value="TRAF AND TNF RECEPTOR-ASSOCIATED PROTEIN"/>
    <property type="match status" value="1"/>
</dbReference>
<keyword evidence="1" id="KW-0378">Hydrolase</keyword>
<protein>
    <submittedName>
        <fullName evidence="3">Endonuclease/exonuclease/phosphatase family protein</fullName>
    </submittedName>
</protein>
<dbReference type="CDD" id="cd09079">
    <property type="entry name" value="RgfB-like"/>
    <property type="match status" value="1"/>
</dbReference>
<accession>A0A378XMR6</accession>
<keyword evidence="3" id="KW-0540">Nuclease</keyword>
<evidence type="ECO:0000256" key="1">
    <source>
        <dbReference type="ARBA" id="ARBA00022801"/>
    </source>
</evidence>
<evidence type="ECO:0000313" key="3">
    <source>
        <dbReference type="EMBL" id="SUA62240.1"/>
    </source>
</evidence>
<evidence type="ECO:0000259" key="2">
    <source>
        <dbReference type="Pfam" id="PF03372"/>
    </source>
</evidence>
<name>A0A378XMR6_PAEPO</name>
<dbReference type="EMBL" id="UGSC01000001">
    <property type="protein sequence ID" value="SUA62240.1"/>
    <property type="molecule type" value="Genomic_DNA"/>
</dbReference>
<dbReference type="InterPro" id="IPR051547">
    <property type="entry name" value="TDP2-like"/>
</dbReference>
<dbReference type="GO" id="GO:0004527">
    <property type="term" value="F:exonuclease activity"/>
    <property type="evidence" value="ECO:0007669"/>
    <property type="project" value="UniProtKB-KW"/>
</dbReference>
<gene>
    <name evidence="3" type="primary">M1-449</name>
    <name evidence="3" type="ORF">NCTC10343_00255</name>
</gene>
<sequence>MISLKLLTLNAHAWMEENQHDKLKQLAAFIDEQQFDVIALQEVNQSMKETPLSADDLGAYYSADPEVVIKRDNYAYVLNGLLSDAYHWTWAPAHVGFAKYDEGLAILSKAPITATVNEYVSSVQDYDNYRSRKIVGIQTVVDGVQAWFVSGHYNWWNDEESFRGLWDRTIEVLAPLAPAPMFVMGDFNNAAEVRGEGYDYVLQSGWSDTYPNAAVRDAGHTVIKAIAGWESNAEPLRIDYIFSNKTVQVQSSTVVLNGKTGPVVSDHFGVAVELEL</sequence>
<keyword evidence="3" id="KW-0255">Endonuclease</keyword>
<dbReference type="InterPro" id="IPR036691">
    <property type="entry name" value="Endo/exonu/phosph_ase_sf"/>
</dbReference>
<proteinExistence type="predicted"/>
<dbReference type="AlphaFoldDB" id="A0A378XMR6"/>
<dbReference type="Pfam" id="PF03372">
    <property type="entry name" value="Exo_endo_phos"/>
    <property type="match status" value="1"/>
</dbReference>
<dbReference type="SUPFAM" id="SSF56219">
    <property type="entry name" value="DNase I-like"/>
    <property type="match status" value="1"/>
</dbReference>
<reference evidence="3 4" key="1">
    <citation type="submission" date="2018-06" db="EMBL/GenBank/DDBJ databases">
        <authorList>
            <consortium name="Pathogen Informatics"/>
            <person name="Doyle S."/>
        </authorList>
    </citation>
    <scope>NUCLEOTIDE SEQUENCE [LARGE SCALE GENOMIC DNA]</scope>
    <source>
        <strain evidence="3 4">NCTC10343</strain>
    </source>
</reference>
<keyword evidence="3" id="KW-0269">Exonuclease</keyword>
<organism evidence="3 4">
    <name type="scientific">Paenibacillus polymyxa</name>
    <name type="common">Bacillus polymyxa</name>
    <dbReference type="NCBI Taxonomy" id="1406"/>
    <lineage>
        <taxon>Bacteria</taxon>
        <taxon>Bacillati</taxon>
        <taxon>Bacillota</taxon>
        <taxon>Bacilli</taxon>
        <taxon>Bacillales</taxon>
        <taxon>Paenibacillaceae</taxon>
        <taxon>Paenibacillus</taxon>
    </lineage>
</organism>